<evidence type="ECO:0000256" key="2">
    <source>
        <dbReference type="ARBA" id="ARBA00023015"/>
    </source>
</evidence>
<accession>A0ABS1KKC6</accession>
<evidence type="ECO:0000256" key="1">
    <source>
        <dbReference type="ARBA" id="ARBA00010641"/>
    </source>
</evidence>
<dbReference type="SUPFAM" id="SSF88659">
    <property type="entry name" value="Sigma3 and sigma4 domains of RNA polymerase sigma factors"/>
    <property type="match status" value="1"/>
</dbReference>
<reference evidence="6 7" key="1">
    <citation type="submission" date="2021-01" db="EMBL/GenBank/DDBJ databases">
        <title>Chryseolinea sp. Jin1 Genome sequencing and assembly.</title>
        <authorList>
            <person name="Kim I."/>
        </authorList>
    </citation>
    <scope>NUCLEOTIDE SEQUENCE [LARGE SCALE GENOMIC DNA]</scope>
    <source>
        <strain evidence="6 7">Jin1</strain>
    </source>
</reference>
<dbReference type="Gene3D" id="1.10.1740.10">
    <property type="match status" value="1"/>
</dbReference>
<dbReference type="NCBIfam" id="TIGR02937">
    <property type="entry name" value="sigma70-ECF"/>
    <property type="match status" value="1"/>
</dbReference>
<keyword evidence="2" id="KW-0805">Transcription regulation</keyword>
<dbReference type="InterPro" id="IPR014327">
    <property type="entry name" value="RNA_pol_sigma70_bacteroid"/>
</dbReference>
<evidence type="ECO:0000313" key="7">
    <source>
        <dbReference type="Proteomes" id="UP000613030"/>
    </source>
</evidence>
<evidence type="ECO:0000256" key="4">
    <source>
        <dbReference type="ARBA" id="ARBA00023163"/>
    </source>
</evidence>
<keyword evidence="3" id="KW-0731">Sigma factor</keyword>
<keyword evidence="4" id="KW-0804">Transcription</keyword>
<dbReference type="InterPro" id="IPR000792">
    <property type="entry name" value="Tscrpt_reg_LuxR_C"/>
</dbReference>
<dbReference type="NCBIfam" id="TIGR02985">
    <property type="entry name" value="Sig70_bacteroi1"/>
    <property type="match status" value="1"/>
</dbReference>
<dbReference type="SMART" id="SM00421">
    <property type="entry name" value="HTH_LUXR"/>
    <property type="match status" value="1"/>
</dbReference>
<dbReference type="PANTHER" id="PTHR43133:SF46">
    <property type="entry name" value="RNA POLYMERASE SIGMA-70 FACTOR ECF SUBFAMILY"/>
    <property type="match status" value="1"/>
</dbReference>
<organism evidence="6 7">
    <name type="scientific">Chryseolinea lacunae</name>
    <dbReference type="NCBI Taxonomy" id="2801331"/>
    <lineage>
        <taxon>Bacteria</taxon>
        <taxon>Pseudomonadati</taxon>
        <taxon>Bacteroidota</taxon>
        <taxon>Cytophagia</taxon>
        <taxon>Cytophagales</taxon>
        <taxon>Fulvivirgaceae</taxon>
        <taxon>Chryseolinea</taxon>
    </lineage>
</organism>
<dbReference type="Pfam" id="PF04542">
    <property type="entry name" value="Sigma70_r2"/>
    <property type="match status" value="1"/>
</dbReference>
<keyword evidence="7" id="KW-1185">Reference proteome</keyword>
<proteinExistence type="inferred from homology"/>
<dbReference type="Pfam" id="PF08281">
    <property type="entry name" value="Sigma70_r4_2"/>
    <property type="match status" value="1"/>
</dbReference>
<evidence type="ECO:0000259" key="5">
    <source>
        <dbReference type="PROSITE" id="PS00622"/>
    </source>
</evidence>
<comment type="caution">
    <text evidence="6">The sequence shown here is derived from an EMBL/GenBank/DDBJ whole genome shotgun (WGS) entry which is preliminary data.</text>
</comment>
<protein>
    <submittedName>
        <fullName evidence="6">RNA polymerase sigma-70 factor</fullName>
    </submittedName>
</protein>
<dbReference type="CDD" id="cd06171">
    <property type="entry name" value="Sigma70_r4"/>
    <property type="match status" value="1"/>
</dbReference>
<dbReference type="InterPro" id="IPR014284">
    <property type="entry name" value="RNA_pol_sigma-70_dom"/>
</dbReference>
<evidence type="ECO:0000313" key="6">
    <source>
        <dbReference type="EMBL" id="MBL0739682.1"/>
    </source>
</evidence>
<dbReference type="Proteomes" id="UP000613030">
    <property type="component" value="Unassembled WGS sequence"/>
</dbReference>
<sequence length="198" mass="23061">MDKVVEHVDADLIASIKQGDPKGLELLFRRLYPALCAYARKFLNDPAESEEIVQELFSALWENRQVLDENQSLQSYLFTGVKNRCLNYLKSQKRKTHHAELMRFLYVQQTATDASHSYHALLAKDLEKDFYTALEDLPAECRKIFELSRHEGLKYQEIANKLNISIKTVETQMSRALAKLRLHLREHMALLPLLLLFK</sequence>
<dbReference type="RefSeq" id="WP_202006656.1">
    <property type="nucleotide sequence ID" value="NZ_JAERRB010000001.1"/>
</dbReference>
<dbReference type="InterPro" id="IPR013325">
    <property type="entry name" value="RNA_pol_sigma_r2"/>
</dbReference>
<dbReference type="InterPro" id="IPR039425">
    <property type="entry name" value="RNA_pol_sigma-70-like"/>
</dbReference>
<feature type="domain" description="HTH luxR-type" evidence="5">
    <location>
        <begin position="152"/>
        <end position="179"/>
    </location>
</feature>
<dbReference type="SUPFAM" id="SSF88946">
    <property type="entry name" value="Sigma2 domain of RNA polymerase sigma factors"/>
    <property type="match status" value="1"/>
</dbReference>
<dbReference type="InterPro" id="IPR007627">
    <property type="entry name" value="RNA_pol_sigma70_r2"/>
</dbReference>
<dbReference type="EMBL" id="JAERRB010000001">
    <property type="protein sequence ID" value="MBL0739682.1"/>
    <property type="molecule type" value="Genomic_DNA"/>
</dbReference>
<dbReference type="PROSITE" id="PS00622">
    <property type="entry name" value="HTH_LUXR_1"/>
    <property type="match status" value="1"/>
</dbReference>
<dbReference type="Gene3D" id="1.10.10.10">
    <property type="entry name" value="Winged helix-like DNA-binding domain superfamily/Winged helix DNA-binding domain"/>
    <property type="match status" value="1"/>
</dbReference>
<comment type="similarity">
    <text evidence="1">Belongs to the sigma-70 factor family. ECF subfamily.</text>
</comment>
<evidence type="ECO:0000256" key="3">
    <source>
        <dbReference type="ARBA" id="ARBA00023082"/>
    </source>
</evidence>
<name>A0ABS1KKC6_9BACT</name>
<dbReference type="PANTHER" id="PTHR43133">
    <property type="entry name" value="RNA POLYMERASE ECF-TYPE SIGMA FACTO"/>
    <property type="match status" value="1"/>
</dbReference>
<dbReference type="InterPro" id="IPR013249">
    <property type="entry name" value="RNA_pol_sigma70_r4_t2"/>
</dbReference>
<gene>
    <name evidence="6" type="ORF">JI741_00570</name>
</gene>
<dbReference type="InterPro" id="IPR013324">
    <property type="entry name" value="RNA_pol_sigma_r3/r4-like"/>
</dbReference>
<dbReference type="InterPro" id="IPR036388">
    <property type="entry name" value="WH-like_DNA-bd_sf"/>
</dbReference>